<accession>A0ABQ4BU63</accession>
<comment type="caution">
    <text evidence="10">The sequence shown here is derived from an EMBL/GenBank/DDBJ whole genome shotgun (WGS) entry which is preliminary data.</text>
</comment>
<keyword evidence="3 7" id="KW-0813">Transport</keyword>
<dbReference type="PROSITE" id="PS00221">
    <property type="entry name" value="MIP"/>
    <property type="match status" value="1"/>
</dbReference>
<keyword evidence="5 9" id="KW-1133">Transmembrane helix</keyword>
<dbReference type="Proteomes" id="UP000624325">
    <property type="component" value="Unassembled WGS sequence"/>
</dbReference>
<name>A0ABQ4BU63_9ACTN</name>
<dbReference type="CDD" id="cd00333">
    <property type="entry name" value="MIP"/>
    <property type="match status" value="1"/>
</dbReference>
<evidence type="ECO:0000313" key="11">
    <source>
        <dbReference type="Proteomes" id="UP000624325"/>
    </source>
</evidence>
<evidence type="ECO:0000256" key="6">
    <source>
        <dbReference type="ARBA" id="ARBA00023136"/>
    </source>
</evidence>
<dbReference type="PANTHER" id="PTHR43829">
    <property type="entry name" value="AQUAPORIN OR AQUAGLYCEROPORIN RELATED"/>
    <property type="match status" value="1"/>
</dbReference>
<dbReference type="SUPFAM" id="SSF81338">
    <property type="entry name" value="Aquaporin-like"/>
    <property type="match status" value="1"/>
</dbReference>
<keyword evidence="11" id="KW-1185">Reference proteome</keyword>
<gene>
    <name evidence="10" type="ORF">Air01nite_01630</name>
</gene>
<evidence type="ECO:0000256" key="2">
    <source>
        <dbReference type="ARBA" id="ARBA00006175"/>
    </source>
</evidence>
<evidence type="ECO:0000256" key="9">
    <source>
        <dbReference type="SAM" id="Phobius"/>
    </source>
</evidence>
<proteinExistence type="inferred from homology"/>
<dbReference type="InterPro" id="IPR023271">
    <property type="entry name" value="Aquaporin-like"/>
</dbReference>
<dbReference type="EMBL" id="BONC01000001">
    <property type="protein sequence ID" value="GIF54068.1"/>
    <property type="molecule type" value="Genomic_DNA"/>
</dbReference>
<feature type="region of interest" description="Disordered" evidence="8">
    <location>
        <begin position="255"/>
        <end position="327"/>
    </location>
</feature>
<feature type="transmembrane region" description="Helical" evidence="9">
    <location>
        <begin position="167"/>
        <end position="191"/>
    </location>
</feature>
<feature type="transmembrane region" description="Helical" evidence="9">
    <location>
        <begin position="219"/>
        <end position="242"/>
    </location>
</feature>
<evidence type="ECO:0000256" key="3">
    <source>
        <dbReference type="ARBA" id="ARBA00022448"/>
    </source>
</evidence>
<evidence type="ECO:0000313" key="10">
    <source>
        <dbReference type="EMBL" id="GIF54068.1"/>
    </source>
</evidence>
<reference evidence="10 11" key="1">
    <citation type="submission" date="2021-01" db="EMBL/GenBank/DDBJ databases">
        <title>Whole genome shotgun sequence of Asanoa iriomotensis NBRC 100142.</title>
        <authorList>
            <person name="Komaki H."/>
            <person name="Tamura T."/>
        </authorList>
    </citation>
    <scope>NUCLEOTIDE SEQUENCE [LARGE SCALE GENOMIC DNA]</scope>
    <source>
        <strain evidence="10 11">NBRC 100142</strain>
    </source>
</reference>
<comment type="similarity">
    <text evidence="2 7">Belongs to the MIP/aquaporin (TC 1.A.8) family.</text>
</comment>
<keyword evidence="4 7" id="KW-0812">Transmembrane</keyword>
<keyword evidence="6 9" id="KW-0472">Membrane</keyword>
<evidence type="ECO:0000256" key="4">
    <source>
        <dbReference type="ARBA" id="ARBA00022692"/>
    </source>
</evidence>
<dbReference type="NCBIfam" id="TIGR00861">
    <property type="entry name" value="MIP"/>
    <property type="match status" value="1"/>
</dbReference>
<dbReference type="InterPro" id="IPR022357">
    <property type="entry name" value="MIP_CS"/>
</dbReference>
<evidence type="ECO:0000256" key="5">
    <source>
        <dbReference type="ARBA" id="ARBA00022989"/>
    </source>
</evidence>
<comment type="subcellular location">
    <subcellularLocation>
        <location evidence="1">Membrane</location>
        <topology evidence="1">Multi-pass membrane protein</topology>
    </subcellularLocation>
</comment>
<dbReference type="PANTHER" id="PTHR43829:SF9">
    <property type="entry name" value="AQUAPORIN-9"/>
    <property type="match status" value="1"/>
</dbReference>
<feature type="transmembrane region" description="Helical" evidence="9">
    <location>
        <begin position="39"/>
        <end position="59"/>
    </location>
</feature>
<dbReference type="PRINTS" id="PR00783">
    <property type="entry name" value="MINTRINSICP"/>
</dbReference>
<feature type="compositionally biased region" description="Gly residues" evidence="8">
    <location>
        <begin position="297"/>
        <end position="314"/>
    </location>
</feature>
<dbReference type="Pfam" id="PF00230">
    <property type="entry name" value="MIP"/>
    <property type="match status" value="1"/>
</dbReference>
<feature type="transmembrane region" description="Helical" evidence="9">
    <location>
        <begin position="80"/>
        <end position="102"/>
    </location>
</feature>
<sequence length="327" mass="34235">MVQMIAEFLGTMILLLFGIGVVAQVVAGGSALGDHNSIAWAWGFGVVLGVYTAARISGAHLNPAVTIALATFRKFPWRNVVPYIFAQVLGAFCGALLVRWAYNSVLHNADPGLTRKTQIVFSTLPGNGSLPVSLWGGFLDQVIGTAILVFLIFVLTDRLNDPPLSNLTPFMVGIVVVAIGMAWGTNAGYAINPARDFGPRLASYITGYGTAWRDQYNQLYWWVPIVAPIIGGLIGGLIYVLLIGRVLPFLQAAAPPAGRGGEIETPVDATGAAETGTPTGERGPIQPGPRGEDPRRPGGGPGTGRDYPGGGRDPGAGPTDPGPGPNR</sequence>
<feature type="compositionally biased region" description="Low complexity" evidence="8">
    <location>
        <begin position="269"/>
        <end position="284"/>
    </location>
</feature>
<dbReference type="InterPro" id="IPR000425">
    <property type="entry name" value="MIP"/>
</dbReference>
<dbReference type="Gene3D" id="1.20.1080.10">
    <property type="entry name" value="Glycerol uptake facilitator protein"/>
    <property type="match status" value="1"/>
</dbReference>
<evidence type="ECO:0000256" key="7">
    <source>
        <dbReference type="RuleBase" id="RU000477"/>
    </source>
</evidence>
<protein>
    <submittedName>
        <fullName evidence="10">Aquaporin</fullName>
    </submittedName>
</protein>
<organism evidence="10 11">
    <name type="scientific">Asanoa iriomotensis</name>
    <dbReference type="NCBI Taxonomy" id="234613"/>
    <lineage>
        <taxon>Bacteria</taxon>
        <taxon>Bacillati</taxon>
        <taxon>Actinomycetota</taxon>
        <taxon>Actinomycetes</taxon>
        <taxon>Micromonosporales</taxon>
        <taxon>Micromonosporaceae</taxon>
        <taxon>Asanoa</taxon>
    </lineage>
</organism>
<dbReference type="InterPro" id="IPR050363">
    <property type="entry name" value="MIP/Aquaporin"/>
</dbReference>
<evidence type="ECO:0000256" key="1">
    <source>
        <dbReference type="ARBA" id="ARBA00004141"/>
    </source>
</evidence>
<evidence type="ECO:0000256" key="8">
    <source>
        <dbReference type="SAM" id="MobiDB-lite"/>
    </source>
</evidence>
<feature type="transmembrane region" description="Helical" evidence="9">
    <location>
        <begin position="134"/>
        <end position="155"/>
    </location>
</feature>